<comment type="caution">
    <text evidence="4">The sequence shown here is derived from an EMBL/GenBank/DDBJ whole genome shotgun (WGS) entry which is preliminary data.</text>
</comment>
<keyword evidence="2" id="KW-0012">Acyltransferase</keyword>
<evidence type="ECO:0000313" key="5">
    <source>
        <dbReference type="Proteomes" id="UP000266340"/>
    </source>
</evidence>
<accession>A0A398CX24</accession>
<sequence length="157" mass="18095">MSCLIRTAEDHELILVHRLMREAFEEYRDRLNPPSGALREEVEDIRNKIAGRGGAVIAWDGKEPLGSAQYYYEESYMYIGRVSVSGKARGRGIGQELMTCLENMARNRQVSEARIEVRLSLPGNIAFYEKRGYEVVEMLEYPNKTDAWYVMKKVLQP</sequence>
<evidence type="ECO:0000313" key="4">
    <source>
        <dbReference type="EMBL" id="RIE03554.1"/>
    </source>
</evidence>
<feature type="domain" description="N-acetyltransferase" evidence="3">
    <location>
        <begin position="3"/>
        <end position="156"/>
    </location>
</feature>
<protein>
    <submittedName>
        <fullName evidence="4">GNAT family N-acetyltransferase</fullName>
    </submittedName>
</protein>
<dbReference type="Proteomes" id="UP000266340">
    <property type="component" value="Unassembled WGS sequence"/>
</dbReference>
<dbReference type="OrthoDB" id="2594246at2"/>
<reference evidence="4 5" key="1">
    <citation type="submission" date="2018-09" db="EMBL/GenBank/DDBJ databases">
        <title>Cohnella cavernae sp. nov., isolated from a karst cave.</title>
        <authorList>
            <person name="Zhu H."/>
        </authorList>
    </citation>
    <scope>NUCLEOTIDE SEQUENCE [LARGE SCALE GENOMIC DNA]</scope>
    <source>
        <strain evidence="4 5">K2E09-144</strain>
    </source>
</reference>
<dbReference type="CDD" id="cd04301">
    <property type="entry name" value="NAT_SF"/>
    <property type="match status" value="1"/>
</dbReference>
<dbReference type="GO" id="GO:0016747">
    <property type="term" value="F:acyltransferase activity, transferring groups other than amino-acyl groups"/>
    <property type="evidence" value="ECO:0007669"/>
    <property type="project" value="InterPro"/>
</dbReference>
<dbReference type="Gene3D" id="3.40.630.30">
    <property type="match status" value="1"/>
</dbReference>
<keyword evidence="1 4" id="KW-0808">Transferase</keyword>
<dbReference type="Pfam" id="PF00583">
    <property type="entry name" value="Acetyltransf_1"/>
    <property type="match status" value="1"/>
</dbReference>
<name>A0A398CX24_9BACL</name>
<dbReference type="EMBL" id="QXJM01000036">
    <property type="protein sequence ID" value="RIE03554.1"/>
    <property type="molecule type" value="Genomic_DNA"/>
</dbReference>
<dbReference type="AlphaFoldDB" id="A0A398CX24"/>
<keyword evidence="5" id="KW-1185">Reference proteome</keyword>
<dbReference type="PROSITE" id="PS51186">
    <property type="entry name" value="GNAT"/>
    <property type="match status" value="1"/>
</dbReference>
<dbReference type="RefSeq" id="WP_119149269.1">
    <property type="nucleotide sequence ID" value="NZ_JBHSOV010000021.1"/>
</dbReference>
<organism evidence="4 5">
    <name type="scientific">Cohnella faecalis</name>
    <dbReference type="NCBI Taxonomy" id="2315694"/>
    <lineage>
        <taxon>Bacteria</taxon>
        <taxon>Bacillati</taxon>
        <taxon>Bacillota</taxon>
        <taxon>Bacilli</taxon>
        <taxon>Bacillales</taxon>
        <taxon>Paenibacillaceae</taxon>
        <taxon>Cohnella</taxon>
    </lineage>
</organism>
<proteinExistence type="predicted"/>
<dbReference type="InterPro" id="IPR000182">
    <property type="entry name" value="GNAT_dom"/>
</dbReference>
<dbReference type="SUPFAM" id="SSF55729">
    <property type="entry name" value="Acyl-CoA N-acyltransferases (Nat)"/>
    <property type="match status" value="1"/>
</dbReference>
<evidence type="ECO:0000256" key="2">
    <source>
        <dbReference type="ARBA" id="ARBA00023315"/>
    </source>
</evidence>
<evidence type="ECO:0000259" key="3">
    <source>
        <dbReference type="PROSITE" id="PS51186"/>
    </source>
</evidence>
<dbReference type="InterPro" id="IPR016181">
    <property type="entry name" value="Acyl_CoA_acyltransferase"/>
</dbReference>
<dbReference type="InterPro" id="IPR050832">
    <property type="entry name" value="Bact_Acetyltransf"/>
</dbReference>
<evidence type="ECO:0000256" key="1">
    <source>
        <dbReference type="ARBA" id="ARBA00022679"/>
    </source>
</evidence>
<dbReference type="PANTHER" id="PTHR43877:SF2">
    <property type="entry name" value="AMINOALKYLPHOSPHONATE N-ACETYLTRANSFERASE-RELATED"/>
    <property type="match status" value="1"/>
</dbReference>
<gene>
    <name evidence="4" type="ORF">D3H35_10975</name>
</gene>
<dbReference type="PANTHER" id="PTHR43877">
    <property type="entry name" value="AMINOALKYLPHOSPHONATE N-ACETYLTRANSFERASE-RELATED-RELATED"/>
    <property type="match status" value="1"/>
</dbReference>